<dbReference type="OrthoDB" id="6500128at2759"/>
<feature type="non-terminal residue" evidence="1">
    <location>
        <position position="67"/>
    </location>
</feature>
<organism evidence="1 2">
    <name type="scientific">Sphaerobolus stellatus (strain SS14)</name>
    <dbReference type="NCBI Taxonomy" id="990650"/>
    <lineage>
        <taxon>Eukaryota</taxon>
        <taxon>Fungi</taxon>
        <taxon>Dikarya</taxon>
        <taxon>Basidiomycota</taxon>
        <taxon>Agaricomycotina</taxon>
        <taxon>Agaricomycetes</taxon>
        <taxon>Phallomycetidae</taxon>
        <taxon>Geastrales</taxon>
        <taxon>Sphaerobolaceae</taxon>
        <taxon>Sphaerobolus</taxon>
    </lineage>
</organism>
<dbReference type="InterPro" id="IPR027417">
    <property type="entry name" value="P-loop_NTPase"/>
</dbReference>
<keyword evidence="2" id="KW-1185">Reference proteome</keyword>
<dbReference type="Proteomes" id="UP000054279">
    <property type="component" value="Unassembled WGS sequence"/>
</dbReference>
<protein>
    <submittedName>
        <fullName evidence="1">Uncharacterized protein</fullName>
    </submittedName>
</protein>
<dbReference type="HOGENOM" id="CLU_2819721_0_0_1"/>
<dbReference type="EMBL" id="KN837158">
    <property type="protein sequence ID" value="KIJ38704.1"/>
    <property type="molecule type" value="Genomic_DNA"/>
</dbReference>
<gene>
    <name evidence="1" type="ORF">M422DRAFT_176136</name>
</gene>
<sequence>VTLSRAVCSTADTVLLDVILTAVDDHNANAIIQKTPRNRLSQGVTALTFAHRLQTTMDADKVVGAPH</sequence>
<dbReference type="Gene3D" id="3.40.50.300">
    <property type="entry name" value="P-loop containing nucleotide triphosphate hydrolases"/>
    <property type="match status" value="1"/>
</dbReference>
<evidence type="ECO:0000313" key="1">
    <source>
        <dbReference type="EMBL" id="KIJ38704.1"/>
    </source>
</evidence>
<accession>A0A0C9UV29</accession>
<name>A0A0C9UV29_SPHS4</name>
<dbReference type="SUPFAM" id="SSF52540">
    <property type="entry name" value="P-loop containing nucleoside triphosphate hydrolases"/>
    <property type="match status" value="1"/>
</dbReference>
<evidence type="ECO:0000313" key="2">
    <source>
        <dbReference type="Proteomes" id="UP000054279"/>
    </source>
</evidence>
<proteinExistence type="predicted"/>
<dbReference type="AlphaFoldDB" id="A0A0C9UV29"/>
<reference evidence="1 2" key="1">
    <citation type="submission" date="2014-06" db="EMBL/GenBank/DDBJ databases">
        <title>Evolutionary Origins and Diversification of the Mycorrhizal Mutualists.</title>
        <authorList>
            <consortium name="DOE Joint Genome Institute"/>
            <consortium name="Mycorrhizal Genomics Consortium"/>
            <person name="Kohler A."/>
            <person name="Kuo A."/>
            <person name="Nagy L.G."/>
            <person name="Floudas D."/>
            <person name="Copeland A."/>
            <person name="Barry K.W."/>
            <person name="Cichocki N."/>
            <person name="Veneault-Fourrey C."/>
            <person name="LaButti K."/>
            <person name="Lindquist E.A."/>
            <person name="Lipzen A."/>
            <person name="Lundell T."/>
            <person name="Morin E."/>
            <person name="Murat C."/>
            <person name="Riley R."/>
            <person name="Ohm R."/>
            <person name="Sun H."/>
            <person name="Tunlid A."/>
            <person name="Henrissat B."/>
            <person name="Grigoriev I.V."/>
            <person name="Hibbett D.S."/>
            <person name="Martin F."/>
        </authorList>
    </citation>
    <scope>NUCLEOTIDE SEQUENCE [LARGE SCALE GENOMIC DNA]</scope>
    <source>
        <strain evidence="1 2">SS14</strain>
    </source>
</reference>